<dbReference type="Proteomes" id="UP000065495">
    <property type="component" value="Chromosome 4"/>
</dbReference>
<feature type="compositionally biased region" description="Low complexity" evidence="1">
    <location>
        <begin position="347"/>
        <end position="357"/>
    </location>
</feature>
<feature type="transmembrane region" description="Helical" evidence="2">
    <location>
        <begin position="591"/>
        <end position="610"/>
    </location>
</feature>
<protein>
    <submittedName>
        <fullName evidence="3">U1 SNP1-associating protein 1</fullName>
    </submittedName>
</protein>
<feature type="compositionally biased region" description="Low complexity" evidence="1">
    <location>
        <begin position="397"/>
        <end position="410"/>
    </location>
</feature>
<evidence type="ECO:0000256" key="2">
    <source>
        <dbReference type="SAM" id="Phobius"/>
    </source>
</evidence>
<dbReference type="InterPro" id="IPR029071">
    <property type="entry name" value="Ubiquitin-like_domsf"/>
</dbReference>
<accession>W0TAD0</accession>
<evidence type="ECO:0000313" key="3">
    <source>
        <dbReference type="EMBL" id="BAO40597.1"/>
    </source>
</evidence>
<gene>
    <name evidence="3" type="primary">USA1</name>
    <name evidence="3" type="ORF">KLMA_40573</name>
</gene>
<evidence type="ECO:0000313" key="4">
    <source>
        <dbReference type="Proteomes" id="UP000065495"/>
    </source>
</evidence>
<reference evidence="3 4" key="1">
    <citation type="journal article" date="2015" name="Biotechnol. Biofuels">
        <title>Genetic basis of the highly efficient yeast Kluyveromyces marxianus: complete genome sequence and transcriptome analyses.</title>
        <authorList>
            <person name="Lertwattanasakul N."/>
            <person name="Kosaka T."/>
            <person name="Hosoyama A."/>
            <person name="Suzuki Y."/>
            <person name="Rodrussamee N."/>
            <person name="Matsutani M."/>
            <person name="Murata M."/>
            <person name="Fujimoto N."/>
            <person name="Suprayogi"/>
            <person name="Tsuchikane K."/>
            <person name="Limtong S."/>
            <person name="Fujita N."/>
            <person name="Yamada M."/>
        </authorList>
    </citation>
    <scope>NUCLEOTIDE SEQUENCE [LARGE SCALE GENOMIC DNA]</scope>
    <source>
        <strain evidence="4">DMKU3-1042 / BCC 29191 / NBRC 104275</strain>
    </source>
</reference>
<dbReference type="GeneID" id="34716559"/>
<dbReference type="EMBL" id="AP012216">
    <property type="protein sequence ID" value="BAO40597.1"/>
    <property type="molecule type" value="Genomic_DNA"/>
</dbReference>
<feature type="region of interest" description="Disordered" evidence="1">
    <location>
        <begin position="339"/>
        <end position="415"/>
    </location>
</feature>
<feature type="region of interest" description="Disordered" evidence="1">
    <location>
        <begin position="515"/>
        <end position="542"/>
    </location>
</feature>
<keyword evidence="2" id="KW-0812">Transmembrane</keyword>
<dbReference type="VEuPathDB" id="FungiDB:KLMA_40573"/>
<dbReference type="OrthoDB" id="4066580at2759"/>
<dbReference type="AlphaFoldDB" id="W0TAD0"/>
<keyword evidence="2" id="KW-1133">Transmembrane helix</keyword>
<dbReference type="CDD" id="cd17039">
    <property type="entry name" value="Ubl_ubiquitin_like"/>
    <property type="match status" value="1"/>
</dbReference>
<dbReference type="RefSeq" id="XP_022676418.1">
    <property type="nucleotide sequence ID" value="XM_022819898.1"/>
</dbReference>
<sequence>MEYLASKAYHFSVWSSDPQLLTGTNLTIRAHAKCSVLRLKQYIHHLLVQQQGVGIKFSVNDLTLSYKTGDLDGELQCQQIEPNYPGVIRLRLEKSNKAVSLQPTYYNPDSFTRTMVQSQCNILSVEKIFKARLQDVSLHSTISHLAKLTIEELNQYERQNEDEQMCSVKEHTLEDVIALDIAGRSHPINLSETTEDLTLSDLLGIDFVPTANGYCSLLCKVRHSQMEEGVTIEFVSEAKFTIQQMIVNSKTTVLDVKNFICSVYAHALRLQPSDIKLIYKGCIIHELNGASNEPNKILKFITEPNGAKLHVHISHEYSEPGPGFWSELLFAPDRFDFMPTRTQSQDSSNSNSNSNSNGDSVTAALSGSLTGSAPMRATDSTDTYSQRHTAPVSYSNTRSVTPSPTPTRTVDAIPETHQQPVQVVTSEGLPVSRSYETYERVTVNNKDYIVPRSQLETQYFELQIGDRIIKLCPDEVHFQGGYVQLTASARASIENAIGERITNGEYLGNIAEDEGLLPDTPATPNNGGDQQEADGQRRRGGVGRLPNMFNFLRRMNMGRFFRRETLVLIIEMITGRNGLLMSLGFGLYLRLPLWAFCLLVTGLTIRSVWIKFKLSKKVRKLVVGSADSLTTQEQEQIRTLIKSEKFNTAFFMSLARMRTILPLLCSRMDANQDLANELLHEVKRNPKVNQQLAENDRLASHSSYVLKQFLLSLPSQERAKPIFYELFRDLLEKCEPLLSQEMHTLEPWAAAMVHEMRKYNWRVNRSHMTASDYIKLWLDIYEPWNFFSNTQFMRYAVPDPRTDNILVGIVKNCLLFVLLFIPSFERQFEEIIEERLIQQSQDEDLIAL</sequence>
<evidence type="ECO:0000256" key="1">
    <source>
        <dbReference type="SAM" id="MobiDB-lite"/>
    </source>
</evidence>
<proteinExistence type="predicted"/>
<feature type="compositionally biased region" description="Polar residues" evidence="1">
    <location>
        <begin position="358"/>
        <end position="371"/>
    </location>
</feature>
<feature type="compositionally biased region" description="Polar residues" evidence="1">
    <location>
        <begin position="378"/>
        <end position="396"/>
    </location>
</feature>
<name>W0TAD0_KLUMD</name>
<keyword evidence="2" id="KW-0472">Membrane</keyword>
<dbReference type="SUPFAM" id="SSF54236">
    <property type="entry name" value="Ubiquitin-like"/>
    <property type="match status" value="1"/>
</dbReference>
<organism evidence="3 4">
    <name type="scientific">Kluyveromyces marxianus (strain DMKU3-1042 / BCC 29191 / NBRC 104275)</name>
    <name type="common">Yeast</name>
    <name type="synonym">Candida kefyr</name>
    <dbReference type="NCBI Taxonomy" id="1003335"/>
    <lineage>
        <taxon>Eukaryota</taxon>
        <taxon>Fungi</taxon>
        <taxon>Dikarya</taxon>
        <taxon>Ascomycota</taxon>
        <taxon>Saccharomycotina</taxon>
        <taxon>Saccharomycetes</taxon>
        <taxon>Saccharomycetales</taxon>
        <taxon>Saccharomycetaceae</taxon>
        <taxon>Kluyveromyces</taxon>
    </lineage>
</organism>
<dbReference type="KEGG" id="kmx:KLMA_40573"/>